<dbReference type="GO" id="GO:0000398">
    <property type="term" value="P:mRNA splicing, via spliceosome"/>
    <property type="evidence" value="ECO:0007669"/>
    <property type="project" value="TreeGrafter"/>
</dbReference>
<evidence type="ECO:0000259" key="4">
    <source>
        <dbReference type="PROSITE" id="PS50102"/>
    </source>
</evidence>
<feature type="compositionally biased region" description="Gly residues" evidence="3">
    <location>
        <begin position="175"/>
        <end position="190"/>
    </location>
</feature>
<feature type="region of interest" description="Disordered" evidence="3">
    <location>
        <begin position="130"/>
        <end position="279"/>
    </location>
</feature>
<dbReference type="Gene3D" id="3.30.70.330">
    <property type="match status" value="1"/>
</dbReference>
<dbReference type="InterPro" id="IPR012677">
    <property type="entry name" value="Nucleotide-bd_a/b_plait_sf"/>
</dbReference>
<dbReference type="GO" id="GO:0005737">
    <property type="term" value="C:cytoplasm"/>
    <property type="evidence" value="ECO:0007669"/>
    <property type="project" value="TreeGrafter"/>
</dbReference>
<dbReference type="PROSITE" id="PS50102">
    <property type="entry name" value="RRM"/>
    <property type="match status" value="1"/>
</dbReference>
<proteinExistence type="predicted"/>
<dbReference type="SMART" id="SM00360">
    <property type="entry name" value="RRM"/>
    <property type="match status" value="1"/>
</dbReference>
<dbReference type="EMBL" id="MU005575">
    <property type="protein sequence ID" value="KAF2687146.1"/>
    <property type="molecule type" value="Genomic_DNA"/>
</dbReference>
<organism evidence="5 6">
    <name type="scientific">Lentithecium fluviatile CBS 122367</name>
    <dbReference type="NCBI Taxonomy" id="1168545"/>
    <lineage>
        <taxon>Eukaryota</taxon>
        <taxon>Fungi</taxon>
        <taxon>Dikarya</taxon>
        <taxon>Ascomycota</taxon>
        <taxon>Pezizomycotina</taxon>
        <taxon>Dothideomycetes</taxon>
        <taxon>Pleosporomycetidae</taxon>
        <taxon>Pleosporales</taxon>
        <taxon>Massarineae</taxon>
        <taxon>Lentitheciaceae</taxon>
        <taxon>Lentithecium</taxon>
    </lineage>
</organism>
<evidence type="ECO:0000256" key="1">
    <source>
        <dbReference type="ARBA" id="ARBA00022884"/>
    </source>
</evidence>
<dbReference type="SUPFAM" id="SSF54928">
    <property type="entry name" value="RNA-binding domain, RBD"/>
    <property type="match status" value="1"/>
</dbReference>
<reference evidence="5" key="1">
    <citation type="journal article" date="2020" name="Stud. Mycol.">
        <title>101 Dothideomycetes genomes: a test case for predicting lifestyles and emergence of pathogens.</title>
        <authorList>
            <person name="Haridas S."/>
            <person name="Albert R."/>
            <person name="Binder M."/>
            <person name="Bloem J."/>
            <person name="Labutti K."/>
            <person name="Salamov A."/>
            <person name="Andreopoulos B."/>
            <person name="Baker S."/>
            <person name="Barry K."/>
            <person name="Bills G."/>
            <person name="Bluhm B."/>
            <person name="Cannon C."/>
            <person name="Castanera R."/>
            <person name="Culley D."/>
            <person name="Daum C."/>
            <person name="Ezra D."/>
            <person name="Gonzalez J."/>
            <person name="Henrissat B."/>
            <person name="Kuo A."/>
            <person name="Liang C."/>
            <person name="Lipzen A."/>
            <person name="Lutzoni F."/>
            <person name="Magnuson J."/>
            <person name="Mondo S."/>
            <person name="Nolan M."/>
            <person name="Ohm R."/>
            <person name="Pangilinan J."/>
            <person name="Park H.-J."/>
            <person name="Ramirez L."/>
            <person name="Alfaro M."/>
            <person name="Sun H."/>
            <person name="Tritt A."/>
            <person name="Yoshinaga Y."/>
            <person name="Zwiers L.-H."/>
            <person name="Turgeon B."/>
            <person name="Goodwin S."/>
            <person name="Spatafora J."/>
            <person name="Crous P."/>
            <person name="Grigoriev I."/>
        </authorList>
    </citation>
    <scope>NUCLEOTIDE SEQUENCE</scope>
    <source>
        <strain evidence="5">CBS 122367</strain>
    </source>
</reference>
<dbReference type="Pfam" id="PF00076">
    <property type="entry name" value="RRM_1"/>
    <property type="match status" value="1"/>
</dbReference>
<dbReference type="PANTHER" id="PTHR15481">
    <property type="entry name" value="RIBONUCLEIC ACID BINDING PROTEIN S1"/>
    <property type="match status" value="1"/>
</dbReference>
<dbReference type="GO" id="GO:0061574">
    <property type="term" value="C:ASAP complex"/>
    <property type="evidence" value="ECO:0007669"/>
    <property type="project" value="TreeGrafter"/>
</dbReference>
<gene>
    <name evidence="5" type="ORF">K458DRAFT_401726</name>
</gene>
<dbReference type="Proteomes" id="UP000799291">
    <property type="component" value="Unassembled WGS sequence"/>
</dbReference>
<sequence>MDDAATLPLLDYGRARARGHLGAEDEATHAAPVGGAHLPQGVQRLTAQIVVEQLSKNVNEGHLREIFGKYGPIKDLSLPMNPVFNVNRGTAYIMYEEIDDAERAIAKMHEAQLDGAQILVSIVLPRRRFSRSPPNLRQGPPPRRNFDYRPGGPPGGYRPPPMGGPPRYRSRSPPGGFGYRGRGGRGGGRGRGGRDDYGYRPRRSISRSRSRSPRRSRSRSSYSRSPSRTPPRRGSGYRRRDSPPPRRGGSGRGGRRRSPSYSDYSDYSRSRSRSRGPRR</sequence>
<accession>A0A6G1J9F1</accession>
<feature type="compositionally biased region" description="Pro residues" evidence="3">
    <location>
        <begin position="151"/>
        <end position="164"/>
    </location>
</feature>
<keyword evidence="6" id="KW-1185">Reference proteome</keyword>
<evidence type="ECO:0000256" key="2">
    <source>
        <dbReference type="PROSITE-ProRule" id="PRU00176"/>
    </source>
</evidence>
<evidence type="ECO:0000313" key="6">
    <source>
        <dbReference type="Proteomes" id="UP000799291"/>
    </source>
</evidence>
<feature type="domain" description="RRM" evidence="4">
    <location>
        <begin position="47"/>
        <end position="125"/>
    </location>
</feature>
<feature type="compositionally biased region" description="Low complexity" evidence="3">
    <location>
        <begin position="165"/>
        <end position="174"/>
    </location>
</feature>
<evidence type="ECO:0000313" key="5">
    <source>
        <dbReference type="EMBL" id="KAF2687146.1"/>
    </source>
</evidence>
<dbReference type="GO" id="GO:0005654">
    <property type="term" value="C:nucleoplasm"/>
    <property type="evidence" value="ECO:0007669"/>
    <property type="project" value="TreeGrafter"/>
</dbReference>
<dbReference type="AlphaFoldDB" id="A0A6G1J9F1"/>
<name>A0A6G1J9F1_9PLEO</name>
<feature type="compositionally biased region" description="Basic residues" evidence="3">
    <location>
        <begin position="200"/>
        <end position="218"/>
    </location>
</feature>
<protein>
    <submittedName>
        <fullName evidence="5">RNA-binding domain-containing protein</fullName>
    </submittedName>
</protein>
<dbReference type="InterPro" id="IPR035979">
    <property type="entry name" value="RBD_domain_sf"/>
</dbReference>
<feature type="compositionally biased region" description="Basic residues" evidence="3">
    <location>
        <begin position="270"/>
        <end position="279"/>
    </location>
</feature>
<dbReference type="PANTHER" id="PTHR15481:SF0">
    <property type="entry name" value="LD23870P-RELATED"/>
    <property type="match status" value="1"/>
</dbReference>
<dbReference type="InterPro" id="IPR000504">
    <property type="entry name" value="RRM_dom"/>
</dbReference>
<dbReference type="OrthoDB" id="252020at2759"/>
<keyword evidence="1 2" id="KW-0694">RNA-binding</keyword>
<dbReference type="GO" id="GO:0003723">
    <property type="term" value="F:RNA binding"/>
    <property type="evidence" value="ECO:0007669"/>
    <property type="project" value="UniProtKB-UniRule"/>
</dbReference>
<evidence type="ECO:0000256" key="3">
    <source>
        <dbReference type="SAM" id="MobiDB-lite"/>
    </source>
</evidence>